<feature type="repeat" description="PPR" evidence="2">
    <location>
        <begin position="597"/>
        <end position="631"/>
    </location>
</feature>
<dbReference type="Gene3D" id="1.25.40.10">
    <property type="entry name" value="Tetratricopeptide repeat domain"/>
    <property type="match status" value="6"/>
</dbReference>
<dbReference type="InterPro" id="IPR002885">
    <property type="entry name" value="PPR_rpt"/>
</dbReference>
<sequence length="724" mass="81144">MHLLHDPSKIQSSSETKILHALTIKMGSIPAQQPVFLHNNIIKNYASFGDFYSAIKLFDEMSSRNVVSYNTMISACCQNGFLEEAWKLFSDMRKCDFKPSQFTFGGLLSCDSLAIFEGMQLQALIQKNGLFCADPFPGTALLSMYGRHGCLDEAIGVFECMPEKNLVSWNCMLSLFGQMGLVENCLNMLCELIRNEIGVSEYSFVGILSCFDGENKLQIGEQIHGAVIKYGFDCVASVSNSLLNMYAKCDVKCSAEKFFEQVLVMDIVSWNTLIGAMVKSARPARAFDLFLEMCAHEFLPNETTFVNVLSSCTSMHTSLYGKLIHGKMIKKRFEADVYAGSALVDFYAKFDKVEEAHLCFDEITEKTLVSWNSLMLGYSNIDFSVTVGLLKDMIYLGYQPNEFSFSIVIKSSSPLELFQLHALTVKLGYQENAYVLSSLVSSYARNGFETDALIFVASYIMPLSVVTSNVIAGIYNRTSQYEKTQELFAVMEEPDIVSWNILIAACSKNGDYKEVFELFDHMRRSLVPPDNYTFVSLFSVCTKLCNLALGSSLHGLIIKTDFRSCDTFVCNIMIDMYGKCGSPESSVKIFSEIKKRNVISWTALISSLGLHGHANEALDKFREMEAEGFWPDKVAFLAVLSSCRHVGDVGRGTELFGQMKSKYGIEPEMDHYLLVVDLLARYGHLKEAERLILGMPFPPNALIWRSFLEGCKRQRTMDDLALAA</sequence>
<protein>
    <submittedName>
        <fullName evidence="3">Pentatricopeptide repeat-containing At3g58590</fullName>
    </submittedName>
</protein>
<evidence type="ECO:0000313" key="4">
    <source>
        <dbReference type="Proteomes" id="UP000594638"/>
    </source>
</evidence>
<accession>A0A8S0R064</accession>
<dbReference type="PANTHER" id="PTHR24015:SF548">
    <property type="entry name" value="OS08G0340900 PROTEIN"/>
    <property type="match status" value="1"/>
</dbReference>
<dbReference type="GO" id="GO:0003723">
    <property type="term" value="F:RNA binding"/>
    <property type="evidence" value="ECO:0007669"/>
    <property type="project" value="InterPro"/>
</dbReference>
<name>A0A8S0R064_OLEEU</name>
<keyword evidence="4" id="KW-1185">Reference proteome</keyword>
<feature type="repeat" description="PPR" evidence="2">
    <location>
        <begin position="65"/>
        <end position="99"/>
    </location>
</feature>
<evidence type="ECO:0000256" key="1">
    <source>
        <dbReference type="ARBA" id="ARBA00022737"/>
    </source>
</evidence>
<organism evidence="3 4">
    <name type="scientific">Olea europaea subsp. europaea</name>
    <dbReference type="NCBI Taxonomy" id="158383"/>
    <lineage>
        <taxon>Eukaryota</taxon>
        <taxon>Viridiplantae</taxon>
        <taxon>Streptophyta</taxon>
        <taxon>Embryophyta</taxon>
        <taxon>Tracheophyta</taxon>
        <taxon>Spermatophyta</taxon>
        <taxon>Magnoliopsida</taxon>
        <taxon>eudicotyledons</taxon>
        <taxon>Gunneridae</taxon>
        <taxon>Pentapetalae</taxon>
        <taxon>asterids</taxon>
        <taxon>lamiids</taxon>
        <taxon>Lamiales</taxon>
        <taxon>Oleaceae</taxon>
        <taxon>Oleeae</taxon>
        <taxon>Olea</taxon>
    </lineage>
</organism>
<dbReference type="Proteomes" id="UP000594638">
    <property type="component" value="Unassembled WGS sequence"/>
</dbReference>
<dbReference type="AlphaFoldDB" id="A0A8S0R064"/>
<evidence type="ECO:0000256" key="2">
    <source>
        <dbReference type="PROSITE-ProRule" id="PRU00708"/>
    </source>
</evidence>
<dbReference type="Pfam" id="PF13041">
    <property type="entry name" value="PPR_2"/>
    <property type="match status" value="3"/>
</dbReference>
<dbReference type="FunFam" id="1.25.40.10:FF:001096">
    <property type="entry name" value="Pentatricopeptide repeat-containing protein"/>
    <property type="match status" value="1"/>
</dbReference>
<dbReference type="Gramene" id="OE9A114525T1">
    <property type="protein sequence ID" value="OE9A114525C1"/>
    <property type="gene ID" value="OE9A114525"/>
</dbReference>
<dbReference type="InterPro" id="IPR046960">
    <property type="entry name" value="PPR_At4g14850-like_plant"/>
</dbReference>
<feature type="repeat" description="PPR" evidence="2">
    <location>
        <begin position="566"/>
        <end position="596"/>
    </location>
</feature>
<dbReference type="PANTHER" id="PTHR24015">
    <property type="entry name" value="OS07G0578800 PROTEIN-RELATED"/>
    <property type="match status" value="1"/>
</dbReference>
<dbReference type="GO" id="GO:0009451">
    <property type="term" value="P:RNA modification"/>
    <property type="evidence" value="ECO:0007669"/>
    <property type="project" value="InterPro"/>
</dbReference>
<evidence type="ECO:0000313" key="3">
    <source>
        <dbReference type="EMBL" id="CAA2972001.1"/>
    </source>
</evidence>
<keyword evidence="1" id="KW-0677">Repeat</keyword>
<dbReference type="EMBL" id="CACTIH010002034">
    <property type="protein sequence ID" value="CAA2972001.1"/>
    <property type="molecule type" value="Genomic_DNA"/>
</dbReference>
<dbReference type="InterPro" id="IPR011990">
    <property type="entry name" value="TPR-like_helical_dom_sf"/>
</dbReference>
<feature type="repeat" description="PPR" evidence="2">
    <location>
        <begin position="134"/>
        <end position="168"/>
    </location>
</feature>
<dbReference type="OrthoDB" id="1913111at2759"/>
<dbReference type="FunFam" id="1.25.40.10:FF:000242">
    <property type="entry name" value="Pentatricopeptide repeat-containing protein"/>
    <property type="match status" value="1"/>
</dbReference>
<dbReference type="PROSITE" id="PS51375">
    <property type="entry name" value="PPR"/>
    <property type="match status" value="6"/>
</dbReference>
<gene>
    <name evidence="3" type="ORF">OLEA9_A114525</name>
</gene>
<dbReference type="Pfam" id="PF01535">
    <property type="entry name" value="PPR"/>
    <property type="match status" value="5"/>
</dbReference>
<reference evidence="3 4" key="1">
    <citation type="submission" date="2019-12" db="EMBL/GenBank/DDBJ databases">
        <authorList>
            <person name="Alioto T."/>
            <person name="Alioto T."/>
            <person name="Gomez Garrido J."/>
        </authorList>
    </citation>
    <scope>NUCLEOTIDE SEQUENCE [LARGE SCALE GENOMIC DNA]</scope>
</reference>
<feature type="repeat" description="PPR" evidence="2">
    <location>
        <begin position="266"/>
        <end position="300"/>
    </location>
</feature>
<feature type="repeat" description="PPR" evidence="2">
    <location>
        <begin position="495"/>
        <end position="529"/>
    </location>
</feature>
<dbReference type="NCBIfam" id="TIGR00756">
    <property type="entry name" value="PPR"/>
    <property type="match status" value="5"/>
</dbReference>
<proteinExistence type="predicted"/>
<comment type="caution">
    <text evidence="3">The sequence shown here is derived from an EMBL/GenBank/DDBJ whole genome shotgun (WGS) entry which is preliminary data.</text>
</comment>